<dbReference type="Gene3D" id="1.10.357.10">
    <property type="entry name" value="Tetracycline Repressor, domain 2"/>
    <property type="match status" value="1"/>
</dbReference>
<dbReference type="GO" id="GO:0000976">
    <property type="term" value="F:transcription cis-regulatory region binding"/>
    <property type="evidence" value="ECO:0007669"/>
    <property type="project" value="TreeGrafter"/>
</dbReference>
<dbReference type="Pfam" id="PF21597">
    <property type="entry name" value="TetR_C_43"/>
    <property type="match status" value="1"/>
</dbReference>
<protein>
    <submittedName>
        <fullName evidence="6">TetR/AcrR family transcriptional regulator</fullName>
    </submittedName>
</protein>
<dbReference type="SUPFAM" id="SSF46689">
    <property type="entry name" value="Homeodomain-like"/>
    <property type="match status" value="1"/>
</dbReference>
<dbReference type="SUPFAM" id="SSF48498">
    <property type="entry name" value="Tetracyclin repressor-like, C-terminal domain"/>
    <property type="match status" value="1"/>
</dbReference>
<dbReference type="PRINTS" id="PR00455">
    <property type="entry name" value="HTHTETR"/>
</dbReference>
<dbReference type="PANTHER" id="PTHR30055">
    <property type="entry name" value="HTH-TYPE TRANSCRIPTIONAL REGULATOR RUTR"/>
    <property type="match status" value="1"/>
</dbReference>
<evidence type="ECO:0000313" key="6">
    <source>
        <dbReference type="EMBL" id="RRO20471.1"/>
    </source>
</evidence>
<keyword evidence="2 4" id="KW-0238">DNA-binding</keyword>
<accession>A0A3R8VM40</accession>
<dbReference type="InterPro" id="IPR050109">
    <property type="entry name" value="HTH-type_TetR-like_transc_reg"/>
</dbReference>
<evidence type="ECO:0000256" key="3">
    <source>
        <dbReference type="ARBA" id="ARBA00023163"/>
    </source>
</evidence>
<keyword evidence="7" id="KW-1185">Reference proteome</keyword>
<evidence type="ECO:0000259" key="5">
    <source>
        <dbReference type="PROSITE" id="PS50977"/>
    </source>
</evidence>
<dbReference type="InterPro" id="IPR049445">
    <property type="entry name" value="TetR_SbtR-like_C"/>
</dbReference>
<feature type="domain" description="HTH tetR-type" evidence="5">
    <location>
        <begin position="15"/>
        <end position="74"/>
    </location>
</feature>
<organism evidence="6 7">
    <name type="scientific">Saccharopolyspora rhizosphaerae</name>
    <dbReference type="NCBI Taxonomy" id="2492662"/>
    <lineage>
        <taxon>Bacteria</taxon>
        <taxon>Bacillati</taxon>
        <taxon>Actinomycetota</taxon>
        <taxon>Actinomycetes</taxon>
        <taxon>Pseudonocardiales</taxon>
        <taxon>Pseudonocardiaceae</taxon>
        <taxon>Saccharopolyspora</taxon>
    </lineage>
</organism>
<evidence type="ECO:0000256" key="1">
    <source>
        <dbReference type="ARBA" id="ARBA00023015"/>
    </source>
</evidence>
<dbReference type="EMBL" id="RSAA01000001">
    <property type="protein sequence ID" value="RRO20471.1"/>
    <property type="molecule type" value="Genomic_DNA"/>
</dbReference>
<comment type="caution">
    <text evidence="6">The sequence shown here is derived from an EMBL/GenBank/DDBJ whole genome shotgun (WGS) entry which is preliminary data.</text>
</comment>
<dbReference type="Pfam" id="PF00440">
    <property type="entry name" value="TetR_N"/>
    <property type="match status" value="1"/>
</dbReference>
<dbReference type="OrthoDB" id="3192968at2"/>
<dbReference type="InterPro" id="IPR009057">
    <property type="entry name" value="Homeodomain-like_sf"/>
</dbReference>
<dbReference type="GO" id="GO:0003700">
    <property type="term" value="F:DNA-binding transcription factor activity"/>
    <property type="evidence" value="ECO:0007669"/>
    <property type="project" value="TreeGrafter"/>
</dbReference>
<evidence type="ECO:0000313" key="7">
    <source>
        <dbReference type="Proteomes" id="UP000274515"/>
    </source>
</evidence>
<dbReference type="PANTHER" id="PTHR30055:SF234">
    <property type="entry name" value="HTH-TYPE TRANSCRIPTIONAL REGULATOR BETI"/>
    <property type="match status" value="1"/>
</dbReference>
<keyword evidence="3" id="KW-0804">Transcription</keyword>
<evidence type="ECO:0000256" key="2">
    <source>
        <dbReference type="ARBA" id="ARBA00023125"/>
    </source>
</evidence>
<dbReference type="InterPro" id="IPR001647">
    <property type="entry name" value="HTH_TetR"/>
</dbReference>
<gene>
    <name evidence="6" type="ORF">EIL87_00795</name>
</gene>
<dbReference type="InterPro" id="IPR036271">
    <property type="entry name" value="Tet_transcr_reg_TetR-rel_C_sf"/>
</dbReference>
<dbReference type="RefSeq" id="WP_125088173.1">
    <property type="nucleotide sequence ID" value="NZ_RSAA01000001.1"/>
</dbReference>
<evidence type="ECO:0000256" key="4">
    <source>
        <dbReference type="PROSITE-ProRule" id="PRU00335"/>
    </source>
</evidence>
<dbReference type="Proteomes" id="UP000274515">
    <property type="component" value="Unassembled WGS sequence"/>
</dbReference>
<name>A0A3R8VM40_9PSEU</name>
<dbReference type="PROSITE" id="PS50977">
    <property type="entry name" value="HTH_TETR_2"/>
    <property type="match status" value="1"/>
</dbReference>
<reference evidence="6 7" key="1">
    <citation type="submission" date="2018-11" db="EMBL/GenBank/DDBJ databases">
        <title>Saccharopolyspora rhizosphaerae sp. nov., an actinomycete isolated from rhizosphere soil in Thailand.</title>
        <authorList>
            <person name="Intra B."/>
            <person name="Euanorasetr J."/>
            <person name="Take A."/>
            <person name="Inahashi Y."/>
            <person name="Mori M."/>
            <person name="Panbangred W."/>
            <person name="Matsumoto A."/>
        </authorList>
    </citation>
    <scope>NUCLEOTIDE SEQUENCE [LARGE SCALE GENOMIC DNA]</scope>
    <source>
        <strain evidence="6 7">H219</strain>
    </source>
</reference>
<feature type="DNA-binding region" description="H-T-H motif" evidence="4">
    <location>
        <begin position="37"/>
        <end position="56"/>
    </location>
</feature>
<proteinExistence type="predicted"/>
<sequence>MTTTDTTPRLRADARRNRDRIITAAQAVFTERGTEVPMEEVARSAGVGVGTLYRRFPDRDSLIRAVAQDAFTTVLEDTRATIEQEPDAWRALSQIMHRGMALRTVVRLTVLSSRARAIINSDPNTDAVHNEFFGMVDALVKRAQADGTLRNDVSTGDIAVLSSLALQGVQALPEQLRSLAPARYIAVLLDGLRADNPRPLPGRPISAEEVVVRTPEVEV</sequence>
<keyword evidence="1" id="KW-0805">Transcription regulation</keyword>
<dbReference type="AlphaFoldDB" id="A0A3R8VM40"/>